<dbReference type="Proteomes" id="UP000240527">
    <property type="component" value="Chromosome"/>
</dbReference>
<reference evidence="2 3" key="1">
    <citation type="journal article" date="2015" name="Biotechnol. Bioeng.">
        <title>Genome sequence and phenotypic characterization of Caulobacter segnis.</title>
        <authorList>
            <person name="Patel S."/>
            <person name="Fletcher B."/>
            <person name="Scott D.C."/>
            <person name="Ely B."/>
        </authorList>
    </citation>
    <scope>NUCLEOTIDE SEQUENCE [LARGE SCALE GENOMIC DNA]</scope>
    <source>
        <strain evidence="2 3">TK0059</strain>
    </source>
</reference>
<dbReference type="Pfam" id="PF08818">
    <property type="entry name" value="DUF1801"/>
    <property type="match status" value="1"/>
</dbReference>
<accession>A0ABM6TMD3</accession>
<dbReference type="EMBL" id="CP027850">
    <property type="protein sequence ID" value="AVQ04322.1"/>
    <property type="molecule type" value="Genomic_DNA"/>
</dbReference>
<evidence type="ECO:0000259" key="1">
    <source>
        <dbReference type="Pfam" id="PF08818"/>
    </source>
</evidence>
<name>A0ABM6TMD3_9CAUL</name>
<gene>
    <name evidence="2" type="ORF">B7G68_04700</name>
</gene>
<protein>
    <submittedName>
        <fullName evidence="2">DUF1801 domain-containing protein</fullName>
    </submittedName>
</protein>
<keyword evidence="3" id="KW-1185">Reference proteome</keyword>
<dbReference type="SUPFAM" id="SSF159888">
    <property type="entry name" value="YdhG-like"/>
    <property type="match status" value="1"/>
</dbReference>
<organism evidence="2 3">
    <name type="scientific">Caulobacter segnis</name>
    <dbReference type="NCBI Taxonomy" id="88688"/>
    <lineage>
        <taxon>Bacteria</taxon>
        <taxon>Pseudomonadati</taxon>
        <taxon>Pseudomonadota</taxon>
        <taxon>Alphaproteobacteria</taxon>
        <taxon>Caulobacterales</taxon>
        <taxon>Caulobacteraceae</taxon>
        <taxon>Caulobacter</taxon>
    </lineage>
</organism>
<evidence type="ECO:0000313" key="2">
    <source>
        <dbReference type="EMBL" id="AVQ04322.1"/>
    </source>
</evidence>
<feature type="domain" description="YdhG-like" evidence="1">
    <location>
        <begin position="25"/>
        <end position="120"/>
    </location>
</feature>
<dbReference type="Gene3D" id="3.90.1150.200">
    <property type="match status" value="1"/>
</dbReference>
<sequence>MKPAPEGVPVSDLIDQAIAELGDWRGEILAKLRKLIHEADPDVVEEWKWGKPVWSHAGILCTGETYKAYVKTTFAKGASVPDPSGLFNSSLDGNVRRAIDFRRDEAFDEAAFKDLIRAAVAVNTAGKKK</sequence>
<proteinExistence type="predicted"/>
<evidence type="ECO:0000313" key="3">
    <source>
        <dbReference type="Proteomes" id="UP000240527"/>
    </source>
</evidence>
<dbReference type="InterPro" id="IPR014922">
    <property type="entry name" value="YdhG-like"/>
</dbReference>